<proteinExistence type="predicted"/>
<gene>
    <name evidence="1" type="ORF">O6H91_09G010900</name>
</gene>
<organism evidence="1 2">
    <name type="scientific">Diphasiastrum complanatum</name>
    <name type="common">Issler's clubmoss</name>
    <name type="synonym">Lycopodium complanatum</name>
    <dbReference type="NCBI Taxonomy" id="34168"/>
    <lineage>
        <taxon>Eukaryota</taxon>
        <taxon>Viridiplantae</taxon>
        <taxon>Streptophyta</taxon>
        <taxon>Embryophyta</taxon>
        <taxon>Tracheophyta</taxon>
        <taxon>Lycopodiopsida</taxon>
        <taxon>Lycopodiales</taxon>
        <taxon>Lycopodiaceae</taxon>
        <taxon>Lycopodioideae</taxon>
        <taxon>Diphasiastrum</taxon>
    </lineage>
</organism>
<accession>A0ACC2CL85</accession>
<keyword evidence="2" id="KW-1185">Reference proteome</keyword>
<reference evidence="2" key="1">
    <citation type="journal article" date="2024" name="Proc. Natl. Acad. Sci. U.S.A.">
        <title>Extraordinary preservation of gene collinearity over three hundred million years revealed in homosporous lycophytes.</title>
        <authorList>
            <person name="Li C."/>
            <person name="Wickell D."/>
            <person name="Kuo L.Y."/>
            <person name="Chen X."/>
            <person name="Nie B."/>
            <person name="Liao X."/>
            <person name="Peng D."/>
            <person name="Ji J."/>
            <person name="Jenkins J."/>
            <person name="Williams M."/>
            <person name="Shu S."/>
            <person name="Plott C."/>
            <person name="Barry K."/>
            <person name="Rajasekar S."/>
            <person name="Grimwood J."/>
            <person name="Han X."/>
            <person name="Sun S."/>
            <person name="Hou Z."/>
            <person name="He W."/>
            <person name="Dai G."/>
            <person name="Sun C."/>
            <person name="Schmutz J."/>
            <person name="Leebens-Mack J.H."/>
            <person name="Li F.W."/>
            <person name="Wang L."/>
        </authorList>
    </citation>
    <scope>NUCLEOTIDE SEQUENCE [LARGE SCALE GENOMIC DNA]</scope>
    <source>
        <strain evidence="2">cv. PW_Plant_1</strain>
    </source>
</reference>
<dbReference type="Proteomes" id="UP001162992">
    <property type="component" value="Chromosome 9"/>
</dbReference>
<evidence type="ECO:0000313" key="1">
    <source>
        <dbReference type="EMBL" id="KAJ7542771.1"/>
    </source>
</evidence>
<evidence type="ECO:0000313" key="2">
    <source>
        <dbReference type="Proteomes" id="UP001162992"/>
    </source>
</evidence>
<comment type="caution">
    <text evidence="1">The sequence shown here is derived from an EMBL/GenBank/DDBJ whole genome shotgun (WGS) entry which is preliminary data.</text>
</comment>
<sequence>MDIKEMAGLSLGSTSATSASGLDFRDHSSAGMDNLSESKKRKKQKKKKKSKCVAISILDQLHRNGAASALPSQKLAEAIFPWKAANIPNRGRSAVATRLIKAGEVIVAEQAVAFVTLSSYRTALCHACCQDLVEGSPRYECSLCSYAVYCLECQRDALSWHKKWCHVVASIKNIAKQASCDEDLLHLVLALALSKSPSLKKRGVLGEGFVGTSSDGIIYPCFSDVMGLQTHHDKAKADWKAAVRKGCESLREAITQLELEDEDEETICQTLTVEDLEMLAALVNTNAHGMGAQGPRNTDSALGIFPFVSMLNHSCRPNCCFASDHKIMYVRATRDVPKGSELCVSYINSYEPRATRKQELAVNKHFVCCCERCMEPLHLSVDRFLEGCICQVKGCGGVLIRTASKKESSSEADVALSPWECDLCSSVLDPGLPSPAKSKAFGDKPWELVSQAEGRLVAAMAVYIERRFKEARVLLEQFLADFTGKLHPLHVLLFDALTPLMNCCRALGDAEEGSRICRTIINCLEKVSSGPTLELANFYYCLGEMHAERADTYGLSRVLAKRHMRLAHEAFEHVESIQNVCLGKSTMASRLSKQKPE</sequence>
<protein>
    <submittedName>
        <fullName evidence="1">Uncharacterized protein</fullName>
    </submittedName>
</protein>
<name>A0ACC2CL85_DIPCM</name>
<dbReference type="EMBL" id="CM055100">
    <property type="protein sequence ID" value="KAJ7542771.1"/>
    <property type="molecule type" value="Genomic_DNA"/>
</dbReference>